<dbReference type="STRING" id="225164.V4B177"/>
<keyword evidence="4" id="KW-0963">Cytoplasm</keyword>
<feature type="repeat" description="TPR" evidence="14">
    <location>
        <begin position="300"/>
        <end position="333"/>
    </location>
</feature>
<comment type="subunit">
    <text evidence="9">Identified in ESR1 or NR3C1/GCR steroid receptor-chaperone complexes. Found in HSP90 chaperone complexes with kinase clients LCK or EIF2AK1. Two monomers associate with one HSP90 homodimer. Interacts with HSP90AA1. Interacts with HSP90AB1; PPID and FKBP4 compete for binding to HSP90AB1 and the interaction is mutually exclusive with the PPID:HSPA8 interaction. Interacts with HSPA8; PPID and STIP1 but not FKBP4 compete for binding to HSPA8 and the interaction is mutually exclusive with the PPID:HSP90AB1 interaction. Interacts with S100A1 and S100A2; the interactions dissociate the PPID:HSP90AA1 interaction. Interacts with S100A6. Interacts with MYB, ILF2, XRCC6, RACK1 and RPS3. Interacts with cytoplasmic dynein 1 intermediate chain (DYNC1I1 or DYNC1I2).</text>
</comment>
<evidence type="ECO:0000256" key="5">
    <source>
        <dbReference type="ARBA" id="ARBA00022737"/>
    </source>
</evidence>
<evidence type="ECO:0000256" key="4">
    <source>
        <dbReference type="ARBA" id="ARBA00022490"/>
    </source>
</evidence>
<dbReference type="Gene3D" id="1.25.40.10">
    <property type="entry name" value="Tetratricopeptide repeat domain"/>
    <property type="match status" value="1"/>
</dbReference>
<dbReference type="Pfam" id="PF00160">
    <property type="entry name" value="Pro_isomerase"/>
    <property type="match status" value="1"/>
</dbReference>
<dbReference type="SUPFAM" id="SSF48452">
    <property type="entry name" value="TPR-like"/>
    <property type="match status" value="1"/>
</dbReference>
<evidence type="ECO:0000256" key="6">
    <source>
        <dbReference type="ARBA" id="ARBA00022803"/>
    </source>
</evidence>
<proteinExistence type="predicted"/>
<evidence type="ECO:0000256" key="14">
    <source>
        <dbReference type="PROSITE-ProRule" id="PRU00339"/>
    </source>
</evidence>
<keyword evidence="6 14" id="KW-0802">TPR repeat</keyword>
<sequence length="364" mass="40559">MASENPKVFFDVDIGGEKVGRILFELFKDIVPKTAENFRALCTGEKGVGQSGKPLHYKGCGFHRIIKDFMIQGGDFTAGDGTGGESIYGEKFEDENFKYKHERPGLLSMANAGPNTNGSQFFITTVTTPHLDDKHVVFGKVLKGIGIVRQLEAQETQEDKPLQECKILDCGEILPGQPDGVEMDDGTGDVYPDWPQDAEGVDFKNVEKIIKISEEIKAIGTTLIKKQDYTRAKKKYDKSLRFLSTMTDEMSLGEEEENEIGRSHVLSLLLNMSLCCLKLEKYDEAIENCNEALEIDSSNAKALFRKGQATFGLGNWDEALVHLNAALKSQPDDAGIKKEINRVQTQKKNYATKEKQMYAKMFSS</sequence>
<evidence type="ECO:0000256" key="8">
    <source>
        <dbReference type="ARBA" id="ARBA00023235"/>
    </source>
</evidence>
<dbReference type="EC" id="5.2.1.8" evidence="3"/>
<organism evidence="16 17">
    <name type="scientific">Lottia gigantea</name>
    <name type="common">Giant owl limpet</name>
    <dbReference type="NCBI Taxonomy" id="225164"/>
    <lineage>
        <taxon>Eukaryota</taxon>
        <taxon>Metazoa</taxon>
        <taxon>Spiralia</taxon>
        <taxon>Lophotrochozoa</taxon>
        <taxon>Mollusca</taxon>
        <taxon>Gastropoda</taxon>
        <taxon>Patellogastropoda</taxon>
        <taxon>Lottioidea</taxon>
        <taxon>Lottiidae</taxon>
        <taxon>Lottia</taxon>
    </lineage>
</organism>
<dbReference type="KEGG" id="lgi:LOTGIDRAFT_112989"/>
<evidence type="ECO:0000256" key="3">
    <source>
        <dbReference type="ARBA" id="ARBA00013194"/>
    </source>
</evidence>
<dbReference type="AlphaFoldDB" id="V4B177"/>
<evidence type="ECO:0000256" key="1">
    <source>
        <dbReference type="ARBA" id="ARBA00000971"/>
    </source>
</evidence>
<dbReference type="PROSITE" id="PS00170">
    <property type="entry name" value="CSA_PPIASE_1"/>
    <property type="match status" value="1"/>
</dbReference>
<evidence type="ECO:0000256" key="11">
    <source>
        <dbReference type="ARBA" id="ARBA00076602"/>
    </source>
</evidence>
<dbReference type="HOGENOM" id="CLU_012062_37_0_1"/>
<dbReference type="GeneID" id="20230909"/>
<keyword evidence="7" id="KW-0697">Rotamase</keyword>
<dbReference type="GO" id="GO:0003755">
    <property type="term" value="F:peptidyl-prolyl cis-trans isomerase activity"/>
    <property type="evidence" value="ECO:0007669"/>
    <property type="project" value="UniProtKB-KW"/>
</dbReference>
<evidence type="ECO:0000259" key="15">
    <source>
        <dbReference type="PROSITE" id="PS50072"/>
    </source>
</evidence>
<dbReference type="FunFam" id="1.25.40.10:FF:000029">
    <property type="entry name" value="peptidyl-prolyl cis-trans isomerase D"/>
    <property type="match status" value="1"/>
</dbReference>
<keyword evidence="8" id="KW-0413">Isomerase</keyword>
<keyword evidence="17" id="KW-1185">Reference proteome</keyword>
<evidence type="ECO:0000256" key="12">
    <source>
        <dbReference type="ARBA" id="ARBA00077823"/>
    </source>
</evidence>
<dbReference type="Pfam" id="PF14559">
    <property type="entry name" value="TPR_19"/>
    <property type="match status" value="1"/>
</dbReference>
<accession>V4B177</accession>
<gene>
    <name evidence="16" type="ORF">LOTGIDRAFT_112989</name>
</gene>
<dbReference type="InterPro" id="IPR020892">
    <property type="entry name" value="Cyclophilin-type_PPIase_CS"/>
</dbReference>
<evidence type="ECO:0000256" key="7">
    <source>
        <dbReference type="ARBA" id="ARBA00023110"/>
    </source>
</evidence>
<dbReference type="CTD" id="20230909"/>
<evidence type="ECO:0000256" key="13">
    <source>
        <dbReference type="ARBA" id="ARBA00082405"/>
    </source>
</evidence>
<feature type="domain" description="PPIase cyclophilin-type" evidence="15">
    <location>
        <begin position="9"/>
        <end position="172"/>
    </location>
</feature>
<reference evidence="16 17" key="1">
    <citation type="journal article" date="2013" name="Nature">
        <title>Insights into bilaterian evolution from three spiralian genomes.</title>
        <authorList>
            <person name="Simakov O."/>
            <person name="Marletaz F."/>
            <person name="Cho S.J."/>
            <person name="Edsinger-Gonzales E."/>
            <person name="Havlak P."/>
            <person name="Hellsten U."/>
            <person name="Kuo D.H."/>
            <person name="Larsson T."/>
            <person name="Lv J."/>
            <person name="Arendt D."/>
            <person name="Savage R."/>
            <person name="Osoegawa K."/>
            <person name="de Jong P."/>
            <person name="Grimwood J."/>
            <person name="Chapman J.A."/>
            <person name="Shapiro H."/>
            <person name="Aerts A."/>
            <person name="Otillar R.P."/>
            <person name="Terry A.Y."/>
            <person name="Boore J.L."/>
            <person name="Grigoriev I.V."/>
            <person name="Lindberg D.R."/>
            <person name="Seaver E.C."/>
            <person name="Weisblat D.A."/>
            <person name="Putnam N.H."/>
            <person name="Rokhsar D.S."/>
        </authorList>
    </citation>
    <scope>NUCLEOTIDE SEQUENCE [LARGE SCALE GENOMIC DNA]</scope>
</reference>
<dbReference type="PROSITE" id="PS50072">
    <property type="entry name" value="CSA_PPIASE_2"/>
    <property type="match status" value="1"/>
</dbReference>
<dbReference type="FunFam" id="2.40.100.10:FF:000009">
    <property type="entry name" value="Peptidyl-prolyl cis-trans isomerase D"/>
    <property type="match status" value="1"/>
</dbReference>
<dbReference type="CDD" id="cd01926">
    <property type="entry name" value="cyclophilin_ABH_like"/>
    <property type="match status" value="1"/>
</dbReference>
<dbReference type="PROSITE" id="PS50005">
    <property type="entry name" value="TPR"/>
    <property type="match status" value="2"/>
</dbReference>
<evidence type="ECO:0000256" key="9">
    <source>
        <dbReference type="ARBA" id="ARBA00064827"/>
    </source>
</evidence>
<keyword evidence="5" id="KW-0677">Repeat</keyword>
<dbReference type="SMART" id="SM00028">
    <property type="entry name" value="TPR"/>
    <property type="match status" value="3"/>
</dbReference>
<dbReference type="PANTHER" id="PTHR11071">
    <property type="entry name" value="PEPTIDYL-PROLYL CIS-TRANS ISOMERASE"/>
    <property type="match status" value="1"/>
</dbReference>
<evidence type="ECO:0000313" key="17">
    <source>
        <dbReference type="Proteomes" id="UP000030746"/>
    </source>
</evidence>
<dbReference type="Proteomes" id="UP000030746">
    <property type="component" value="Unassembled WGS sequence"/>
</dbReference>
<dbReference type="InterPro" id="IPR011990">
    <property type="entry name" value="TPR-like_helical_dom_sf"/>
</dbReference>
<dbReference type="EMBL" id="KB200869">
    <property type="protein sequence ID" value="ESP00022.1"/>
    <property type="molecule type" value="Genomic_DNA"/>
</dbReference>
<dbReference type="InterPro" id="IPR019734">
    <property type="entry name" value="TPR_rpt"/>
</dbReference>
<comment type="subcellular location">
    <subcellularLocation>
        <location evidence="2">Cytoplasm</location>
    </subcellularLocation>
</comment>
<dbReference type="GO" id="GO:0016018">
    <property type="term" value="F:cyclosporin A binding"/>
    <property type="evidence" value="ECO:0007669"/>
    <property type="project" value="TreeGrafter"/>
</dbReference>
<dbReference type="PANTHER" id="PTHR11071:SF561">
    <property type="entry name" value="PEPTIDYL-PROLYL CIS-TRANS ISOMERASE D-RELATED"/>
    <property type="match status" value="1"/>
</dbReference>
<dbReference type="GO" id="GO:0005829">
    <property type="term" value="C:cytosol"/>
    <property type="evidence" value="ECO:0007669"/>
    <property type="project" value="TreeGrafter"/>
</dbReference>
<evidence type="ECO:0000256" key="2">
    <source>
        <dbReference type="ARBA" id="ARBA00004496"/>
    </source>
</evidence>
<dbReference type="SUPFAM" id="SSF50891">
    <property type="entry name" value="Cyclophilin-like"/>
    <property type="match status" value="1"/>
</dbReference>
<evidence type="ECO:0000256" key="10">
    <source>
        <dbReference type="ARBA" id="ARBA00074451"/>
    </source>
</evidence>
<evidence type="ECO:0000313" key="16">
    <source>
        <dbReference type="EMBL" id="ESP00022.1"/>
    </source>
</evidence>
<dbReference type="InterPro" id="IPR029000">
    <property type="entry name" value="Cyclophilin-like_dom_sf"/>
</dbReference>
<name>V4B177_LOTGI</name>
<dbReference type="PRINTS" id="PR00153">
    <property type="entry name" value="CSAPPISMRASE"/>
</dbReference>
<dbReference type="Gene3D" id="2.40.100.10">
    <property type="entry name" value="Cyclophilin-like"/>
    <property type="match status" value="1"/>
</dbReference>
<dbReference type="GO" id="GO:0006457">
    <property type="term" value="P:protein folding"/>
    <property type="evidence" value="ECO:0007669"/>
    <property type="project" value="InterPro"/>
</dbReference>
<protein>
    <recommendedName>
        <fullName evidence="10">Peptidyl-prolyl cis-trans isomerase D</fullName>
        <ecNumber evidence="3">5.2.1.8</ecNumber>
    </recommendedName>
    <alternativeName>
        <fullName evidence="12">40 kDa peptidyl-prolyl cis-trans isomerase</fullName>
    </alternativeName>
    <alternativeName>
        <fullName evidence="13">Cyclophilin-40</fullName>
    </alternativeName>
    <alternativeName>
        <fullName evidence="11">Rotamase D</fullName>
    </alternativeName>
</protein>
<dbReference type="OMA" id="EMEQNCN"/>
<comment type="catalytic activity">
    <reaction evidence="1">
        <text>[protein]-peptidylproline (omega=180) = [protein]-peptidylproline (omega=0)</text>
        <dbReference type="Rhea" id="RHEA:16237"/>
        <dbReference type="Rhea" id="RHEA-COMP:10747"/>
        <dbReference type="Rhea" id="RHEA-COMP:10748"/>
        <dbReference type="ChEBI" id="CHEBI:83833"/>
        <dbReference type="ChEBI" id="CHEBI:83834"/>
        <dbReference type="EC" id="5.2.1.8"/>
    </reaction>
</comment>
<dbReference type="OrthoDB" id="407558at2759"/>
<feature type="repeat" description="TPR" evidence="14">
    <location>
        <begin position="266"/>
        <end position="299"/>
    </location>
</feature>
<dbReference type="RefSeq" id="XP_009049213.1">
    <property type="nucleotide sequence ID" value="XM_009050965.1"/>
</dbReference>
<dbReference type="InterPro" id="IPR002130">
    <property type="entry name" value="Cyclophilin-type_PPIase_dom"/>
</dbReference>